<dbReference type="GO" id="GO:0030145">
    <property type="term" value="F:manganese ion binding"/>
    <property type="evidence" value="ECO:0007669"/>
    <property type="project" value="TreeGrafter"/>
</dbReference>
<dbReference type="InterPro" id="IPR008969">
    <property type="entry name" value="CarboxyPept-like_regulatory"/>
</dbReference>
<dbReference type="PANTHER" id="PTHR16509">
    <property type="match status" value="1"/>
</dbReference>
<dbReference type="AlphaFoldDB" id="A0AAE4ALI4"/>
<feature type="domain" description="Calcineurin-like phosphoesterase" evidence="1">
    <location>
        <begin position="12"/>
        <end position="229"/>
    </location>
</feature>
<reference evidence="2" key="1">
    <citation type="submission" date="2023-07" db="EMBL/GenBank/DDBJ databases">
        <title>Genomic Encyclopedia of Type Strains, Phase IV (KMG-IV): sequencing the most valuable type-strain genomes for metagenomic binning, comparative biology and taxonomic classification.</title>
        <authorList>
            <person name="Goeker M."/>
        </authorList>
    </citation>
    <scope>NUCLEOTIDE SEQUENCE</scope>
    <source>
        <strain evidence="2">DSM 24202</strain>
    </source>
</reference>
<organism evidence="2 3">
    <name type="scientific">Oligosphaera ethanolica</name>
    <dbReference type="NCBI Taxonomy" id="760260"/>
    <lineage>
        <taxon>Bacteria</taxon>
        <taxon>Pseudomonadati</taxon>
        <taxon>Lentisphaerota</taxon>
        <taxon>Oligosphaeria</taxon>
        <taxon>Oligosphaerales</taxon>
        <taxon>Oligosphaeraceae</taxon>
        <taxon>Oligosphaera</taxon>
    </lineage>
</organism>
<evidence type="ECO:0000313" key="2">
    <source>
        <dbReference type="EMBL" id="MDQ0288309.1"/>
    </source>
</evidence>
<evidence type="ECO:0000313" key="3">
    <source>
        <dbReference type="Proteomes" id="UP001238163"/>
    </source>
</evidence>
<dbReference type="InterPro" id="IPR029052">
    <property type="entry name" value="Metallo-depent_PP-like"/>
</dbReference>
<keyword evidence="3" id="KW-1185">Reference proteome</keyword>
<dbReference type="SUPFAM" id="SSF49464">
    <property type="entry name" value="Carboxypeptidase regulatory domain-like"/>
    <property type="match status" value="1"/>
</dbReference>
<dbReference type="RefSeq" id="WP_307259630.1">
    <property type="nucleotide sequence ID" value="NZ_JAUSVL010000001.1"/>
</dbReference>
<comment type="caution">
    <text evidence="2">The sequence shown here is derived from an EMBL/GenBank/DDBJ whole genome shotgun (WGS) entry which is preliminary data.</text>
</comment>
<dbReference type="NCBIfam" id="NF038032">
    <property type="entry name" value="CehA_McbA_metalo"/>
    <property type="match status" value="1"/>
</dbReference>
<dbReference type="GO" id="GO:0008663">
    <property type="term" value="F:2',3'-cyclic-nucleotide 2'-phosphodiesterase activity"/>
    <property type="evidence" value="ECO:0007669"/>
    <property type="project" value="TreeGrafter"/>
</dbReference>
<dbReference type="Pfam" id="PF00149">
    <property type="entry name" value="Metallophos"/>
    <property type="match status" value="1"/>
</dbReference>
<accession>A0AAE4ALI4</accession>
<dbReference type="InterPro" id="IPR016195">
    <property type="entry name" value="Pol/histidinol_Pase-like"/>
</dbReference>
<dbReference type="InterPro" id="IPR004843">
    <property type="entry name" value="Calcineurin-like_PHP"/>
</dbReference>
<name>A0AAE4ALI4_9BACT</name>
<protein>
    <submittedName>
        <fullName evidence="2">3',5'-cyclic AMP phosphodiesterase CpdA</fullName>
    </submittedName>
</protein>
<dbReference type="EMBL" id="JAUSVL010000001">
    <property type="protein sequence ID" value="MDQ0288309.1"/>
    <property type="molecule type" value="Genomic_DNA"/>
</dbReference>
<dbReference type="GO" id="GO:0047631">
    <property type="term" value="F:ADP-ribose diphosphatase activity"/>
    <property type="evidence" value="ECO:0007669"/>
    <property type="project" value="TreeGrafter"/>
</dbReference>
<dbReference type="GO" id="GO:0047734">
    <property type="term" value="F:CDP-glycerol diphosphatase activity"/>
    <property type="evidence" value="ECO:0007669"/>
    <property type="project" value="TreeGrafter"/>
</dbReference>
<dbReference type="Gene3D" id="3.20.20.140">
    <property type="entry name" value="Metal-dependent hydrolases"/>
    <property type="match status" value="1"/>
</dbReference>
<gene>
    <name evidence="2" type="ORF">J3R75_000416</name>
</gene>
<sequence>MSIPPISSPLVRLALIGDPQYADRDPWNGRQYREALTLHQQLIQRLNDEERLDFIVSLGDLGDGMHKYEVPLLLESYAQSRFPVRYVMGNHDRVQNSEEEVMALFGLDSLYYDFAVNGLRIVVINSLDESRFSPPDSQRRRNAAAFREANPGLILREWDGMLSQDGKAWLRTKLATAVAAQEDVIVLSHVPVWHLASGPNVAMWDRQDVLDILDGCPRLRAFFAGHYHPGGCAARKGVLHKTVRAICNATVPTACIANIYSDRIVLEAIGEEQPFVHHFRMAPVRVTGRAVPGAYVMANTGEITRANASGHFQLLLPAPGVYCLKAVADGMADAFAPMLSVPSEHAVTMDMQPEAGRRVIHGRCDGYRHLHIRDDGQPVRSFDLAGNPIGGMQPQQPIWHQKSENFWCKDEYAFSARGDVVINEVPWRPELRARGWYKGDFHAHIIHGENTYRGNLQFSAFIARAEHYDWIGLSGNFANDDYPADVLGLAEYLSDDEFLLRLNLEYPKNYFGHVGNFGVEPIFQPFDPEILSNLEQAKAAIVDRGGVTVPVHPLYHDVIREDPVSGRPFSWMTNKEVFLWLLCAPDMVPCLDLFYHDSDTPRAEAFWFMLLNRGYRIGCCATSDAAFDVGRSPGSRRGATYVKLAQLSEQAVVQAIKQGRTMVSWHGAALAFHIDDATCGDTVEQAGRHRVVIDAFYQPGAAVHIRLVRNGRVVSERHECLPGQGPLHIEEDIDEHDNAWYLVIMTDDGCPRIKAAASPIYFRRPDFQPPPVLPYPKPFPDTLRQRLKLLTLDELCSEAVFDELRDKLAALSASNPQS</sequence>
<dbReference type="Gene3D" id="3.60.21.10">
    <property type="match status" value="1"/>
</dbReference>
<dbReference type="Proteomes" id="UP001238163">
    <property type="component" value="Unassembled WGS sequence"/>
</dbReference>
<proteinExistence type="predicted"/>
<dbReference type="SUPFAM" id="SSF89550">
    <property type="entry name" value="PHP domain-like"/>
    <property type="match status" value="1"/>
</dbReference>
<dbReference type="SUPFAM" id="SSF56300">
    <property type="entry name" value="Metallo-dependent phosphatases"/>
    <property type="match status" value="1"/>
</dbReference>
<evidence type="ECO:0000259" key="1">
    <source>
        <dbReference type="Pfam" id="PF00149"/>
    </source>
</evidence>
<dbReference type="PANTHER" id="PTHR16509:SF1">
    <property type="entry name" value="MANGANESE-DEPENDENT ADP-RIBOSE_CDP-ALCOHOL DIPHOSPHATASE"/>
    <property type="match status" value="1"/>
</dbReference>